<keyword evidence="4" id="KW-0770">Synapse</keyword>
<dbReference type="PANTHER" id="PTHR19305">
    <property type="entry name" value="SYNAPTOSOMAL ASSOCIATED PROTEIN"/>
    <property type="match status" value="1"/>
</dbReference>
<dbReference type="FunFam" id="1.20.5.110:FF:000018">
    <property type="entry name" value="Synaptosomal-associated protein"/>
    <property type="match status" value="1"/>
</dbReference>
<evidence type="ECO:0000256" key="5">
    <source>
        <dbReference type="ARBA" id="ARBA00023054"/>
    </source>
</evidence>
<name>A0A7R8WAU5_9CRUS</name>
<dbReference type="GO" id="GO:0016082">
    <property type="term" value="P:synaptic vesicle priming"/>
    <property type="evidence" value="ECO:0007669"/>
    <property type="project" value="TreeGrafter"/>
</dbReference>
<reference evidence="10" key="1">
    <citation type="submission" date="2020-11" db="EMBL/GenBank/DDBJ databases">
        <authorList>
            <person name="Tran Van P."/>
        </authorList>
    </citation>
    <scope>NUCLEOTIDE SEQUENCE</scope>
</reference>
<dbReference type="EMBL" id="OB661425">
    <property type="protein sequence ID" value="CAD7228196.1"/>
    <property type="molecule type" value="Genomic_DNA"/>
</dbReference>
<dbReference type="CDD" id="cd15889">
    <property type="entry name" value="SNARE_SNAP25N_23N"/>
    <property type="match status" value="1"/>
</dbReference>
<dbReference type="GO" id="GO:0005484">
    <property type="term" value="F:SNAP receptor activity"/>
    <property type="evidence" value="ECO:0007669"/>
    <property type="project" value="TreeGrafter"/>
</dbReference>
<evidence type="ECO:0000256" key="9">
    <source>
        <dbReference type="SAM" id="MobiDB-lite"/>
    </source>
</evidence>
<feature type="compositionally biased region" description="Basic and acidic residues" evidence="9">
    <location>
        <begin position="186"/>
        <end position="209"/>
    </location>
</feature>
<evidence type="ECO:0000256" key="3">
    <source>
        <dbReference type="ARBA" id="ARBA00022737"/>
    </source>
</evidence>
<feature type="region of interest" description="Disordered" evidence="9">
    <location>
        <begin position="1"/>
        <end position="26"/>
    </location>
</feature>
<comment type="similarity">
    <text evidence="1 7">Belongs to the SNAP-25 family.</text>
</comment>
<dbReference type="AlphaFoldDB" id="A0A7R8WAU5"/>
<evidence type="ECO:0000256" key="4">
    <source>
        <dbReference type="ARBA" id="ARBA00023018"/>
    </source>
</evidence>
<dbReference type="SMART" id="SM00397">
    <property type="entry name" value="t_SNARE"/>
    <property type="match status" value="2"/>
</dbReference>
<proteinExistence type="inferred from homology"/>
<dbReference type="GO" id="GO:0031629">
    <property type="term" value="P:synaptic vesicle fusion to presynaptic active zone membrane"/>
    <property type="evidence" value="ECO:0007669"/>
    <property type="project" value="TreeGrafter"/>
</dbReference>
<feature type="coiled-coil region" evidence="8">
    <location>
        <begin position="59"/>
        <end position="86"/>
    </location>
</feature>
<dbReference type="GO" id="GO:0019905">
    <property type="term" value="F:syntaxin binding"/>
    <property type="evidence" value="ECO:0007669"/>
    <property type="project" value="TreeGrafter"/>
</dbReference>
<dbReference type="GO" id="GO:0043005">
    <property type="term" value="C:neuron projection"/>
    <property type="evidence" value="ECO:0007669"/>
    <property type="project" value="UniProtKB-KW"/>
</dbReference>
<dbReference type="InterPro" id="IPR000727">
    <property type="entry name" value="T_SNARE_dom"/>
</dbReference>
<accession>A0A7R8WAU5</accession>
<evidence type="ECO:0000256" key="7">
    <source>
        <dbReference type="RuleBase" id="RU003496"/>
    </source>
</evidence>
<dbReference type="PANTHER" id="PTHR19305:SF14">
    <property type="entry name" value="SYNAPTOSOMAL-ASSOCIATED PROTEIN-RELATED"/>
    <property type="match status" value="1"/>
</dbReference>
<evidence type="ECO:0000256" key="6">
    <source>
        <dbReference type="ARBA" id="ARBA00034102"/>
    </source>
</evidence>
<dbReference type="GO" id="GO:0098793">
    <property type="term" value="C:presynapse"/>
    <property type="evidence" value="ECO:0007669"/>
    <property type="project" value="GOC"/>
</dbReference>
<protein>
    <recommendedName>
        <fullName evidence="7">Synaptosomal-associated protein</fullName>
    </recommendedName>
</protein>
<evidence type="ECO:0000313" key="10">
    <source>
        <dbReference type="EMBL" id="CAD7228196.1"/>
    </source>
</evidence>
<evidence type="ECO:0000256" key="8">
    <source>
        <dbReference type="SAM" id="Coils"/>
    </source>
</evidence>
<dbReference type="SUPFAM" id="SSF58038">
    <property type="entry name" value="SNARE fusion complex"/>
    <property type="match status" value="2"/>
</dbReference>
<keyword evidence="3" id="KW-0677">Repeat</keyword>
<sequence length="209" mass="23230">MPIPDGMAPRTDAQELQLKGSQLTDESLESTRRMVNLCEESLEVGFRTVETLDRGGEQLDAIEKGLDTINDEMKGAEEALRGMEKCCGLCALPCGKSKEFKEDESAWKEKDGAVVSSQPARVTDDRNGAGMPNSGYIARITKDAREDEMDDNMQMVHQMVGNLRNMAVDMGSEVDNQTRQLNRITGKAESDKERVRLAQERVTDQIKKS</sequence>
<organism evidence="10">
    <name type="scientific">Cyprideis torosa</name>
    <dbReference type="NCBI Taxonomy" id="163714"/>
    <lineage>
        <taxon>Eukaryota</taxon>
        <taxon>Metazoa</taxon>
        <taxon>Ecdysozoa</taxon>
        <taxon>Arthropoda</taxon>
        <taxon>Crustacea</taxon>
        <taxon>Oligostraca</taxon>
        <taxon>Ostracoda</taxon>
        <taxon>Podocopa</taxon>
        <taxon>Podocopida</taxon>
        <taxon>Cytherocopina</taxon>
        <taxon>Cytheroidea</taxon>
        <taxon>Cytherideidae</taxon>
        <taxon>Cyprideis</taxon>
    </lineage>
</organism>
<keyword evidence="5 8" id="KW-0175">Coiled coil</keyword>
<dbReference type="GO" id="GO:0031201">
    <property type="term" value="C:SNARE complex"/>
    <property type="evidence" value="ECO:0007669"/>
    <property type="project" value="TreeGrafter"/>
</dbReference>
<feature type="region of interest" description="Disordered" evidence="9">
    <location>
        <begin position="183"/>
        <end position="209"/>
    </location>
</feature>
<dbReference type="Gene3D" id="1.20.5.110">
    <property type="match status" value="2"/>
</dbReference>
<evidence type="ECO:0000256" key="1">
    <source>
        <dbReference type="ARBA" id="ARBA00009480"/>
    </source>
</evidence>
<dbReference type="InterPro" id="IPR000928">
    <property type="entry name" value="SNAP-25_dom"/>
</dbReference>
<dbReference type="GO" id="GO:0005886">
    <property type="term" value="C:plasma membrane"/>
    <property type="evidence" value="ECO:0007669"/>
    <property type="project" value="TreeGrafter"/>
</dbReference>
<comment type="subcellular location">
    <subcellularLocation>
        <location evidence="6">Synapse</location>
        <location evidence="6">Synaptosome</location>
    </subcellularLocation>
</comment>
<gene>
    <name evidence="10" type="ORF">CTOB1V02_LOCUS6085</name>
</gene>
<keyword evidence="2" id="KW-0771">Synaptosome</keyword>
<dbReference type="OrthoDB" id="19261at2759"/>
<evidence type="ECO:0000256" key="2">
    <source>
        <dbReference type="ARBA" id="ARBA00022599"/>
    </source>
</evidence>
<dbReference type="Pfam" id="PF00835">
    <property type="entry name" value="SNAP-25"/>
    <property type="match status" value="1"/>
</dbReference>
<dbReference type="PROSITE" id="PS50192">
    <property type="entry name" value="T_SNARE"/>
    <property type="match status" value="2"/>
</dbReference>